<protein>
    <submittedName>
        <fullName evidence="1">Uncharacterized protein</fullName>
    </submittedName>
</protein>
<evidence type="ECO:0000313" key="2">
    <source>
        <dbReference type="Proteomes" id="UP001328733"/>
    </source>
</evidence>
<keyword evidence="2" id="KW-1185">Reference proteome</keyword>
<dbReference type="RefSeq" id="WP_332867594.1">
    <property type="nucleotide sequence ID" value="NZ_JBAFSM010000076.1"/>
</dbReference>
<accession>A0AAW9R1R8</accession>
<evidence type="ECO:0000313" key="1">
    <source>
        <dbReference type="EMBL" id="MEG3440124.1"/>
    </source>
</evidence>
<organism evidence="1 2">
    <name type="scientific">Pannus brasiliensis CCIBt3594</name>
    <dbReference type="NCBI Taxonomy" id="1427578"/>
    <lineage>
        <taxon>Bacteria</taxon>
        <taxon>Bacillati</taxon>
        <taxon>Cyanobacteriota</taxon>
        <taxon>Cyanophyceae</taxon>
        <taxon>Oscillatoriophycideae</taxon>
        <taxon>Chroococcales</taxon>
        <taxon>Microcystaceae</taxon>
        <taxon>Pannus</taxon>
    </lineage>
</organism>
<dbReference type="AlphaFoldDB" id="A0AAW9R1R8"/>
<dbReference type="Proteomes" id="UP001328733">
    <property type="component" value="Unassembled WGS sequence"/>
</dbReference>
<gene>
    <name evidence="1" type="ORF">V0288_23545</name>
</gene>
<name>A0AAW9R1R8_9CHRO</name>
<proteinExistence type="predicted"/>
<sequence length="208" mass="22904">MLISSFELLLKPRLPKALPPGIPVTIEKPSRNIIQGYCLKISNLNAFEIVLSLVFDTQLSDGITHHDFLAFFDVSGSGDRGVISADITETQLQFSSLRIPPLSTGHFFLQPNVLTKSDLLTRLDFEVRGFAEVYLSSLSGESTDVKIQVTPEQRGTFFSDFSNENSILKDSLDQIAYSLPVLNGGLVTLNRAGKTLDRPESKILSLCV</sequence>
<dbReference type="EMBL" id="JBAFSM010000076">
    <property type="protein sequence ID" value="MEG3440124.1"/>
    <property type="molecule type" value="Genomic_DNA"/>
</dbReference>
<reference evidence="1 2" key="1">
    <citation type="submission" date="2024-01" db="EMBL/GenBank/DDBJ databases">
        <title>Genomic insights into the taxonomy and metabolism of the cyanobacterium Pannus brasiliensis CCIBt3594.</title>
        <authorList>
            <person name="Machado M."/>
            <person name="Botero N.B."/>
            <person name="Andreote A.P.D."/>
            <person name="Feitosa A.M.T."/>
            <person name="Popin R."/>
            <person name="Sivonen K."/>
            <person name="Fiore M.F."/>
        </authorList>
    </citation>
    <scope>NUCLEOTIDE SEQUENCE [LARGE SCALE GENOMIC DNA]</scope>
    <source>
        <strain evidence="1 2">CCIBt3594</strain>
    </source>
</reference>
<comment type="caution">
    <text evidence="1">The sequence shown here is derived from an EMBL/GenBank/DDBJ whole genome shotgun (WGS) entry which is preliminary data.</text>
</comment>